<evidence type="ECO:0000313" key="2">
    <source>
        <dbReference type="EMBL" id="PKR54393.1"/>
    </source>
</evidence>
<feature type="transmembrane region" description="Helical" evidence="1">
    <location>
        <begin position="12"/>
        <end position="36"/>
    </location>
</feature>
<proteinExistence type="predicted"/>
<organism evidence="2 3">
    <name type="scientific">Thalassospira marina</name>
    <dbReference type="NCBI Taxonomy" id="2048283"/>
    <lineage>
        <taxon>Bacteria</taxon>
        <taxon>Pseudomonadati</taxon>
        <taxon>Pseudomonadota</taxon>
        <taxon>Alphaproteobacteria</taxon>
        <taxon>Rhodospirillales</taxon>
        <taxon>Thalassospiraceae</taxon>
        <taxon>Thalassospira</taxon>
    </lineage>
</organism>
<keyword evidence="1" id="KW-0472">Membrane</keyword>
<feature type="transmembrane region" description="Helical" evidence="1">
    <location>
        <begin position="134"/>
        <end position="156"/>
    </location>
</feature>
<keyword evidence="1" id="KW-1133">Transmembrane helix</keyword>
<gene>
    <name evidence="2" type="ORF">COO20_09695</name>
</gene>
<dbReference type="Proteomes" id="UP000233597">
    <property type="component" value="Unassembled WGS sequence"/>
</dbReference>
<sequence>MVFVCRQSFGLAFFYVCNTGCGGMIAAIIGFLAPFIPDLLGLGKGWIDHKQEMEMVRLQAELADREHAYRMDETLATAQVAENRMARQPHQSFGVQILDKAHDSDGVVWRWSFNLVFLAFAWIDGLISSVRPVVTYWAFALYTAAKTATMIAVYQASANYSDGVIDALSKVGINESFFTDFDQEMLMLVIGFWFGQRIRNGRASANAKS</sequence>
<accession>A0A2N3KVA4</accession>
<dbReference type="EMBL" id="NWTK01000005">
    <property type="protein sequence ID" value="PKR54393.1"/>
    <property type="molecule type" value="Genomic_DNA"/>
</dbReference>
<feature type="transmembrane region" description="Helical" evidence="1">
    <location>
        <begin position="108"/>
        <end position="127"/>
    </location>
</feature>
<protein>
    <submittedName>
        <fullName evidence="2">Uncharacterized protein</fullName>
    </submittedName>
</protein>
<keyword evidence="1" id="KW-0812">Transmembrane</keyword>
<evidence type="ECO:0000313" key="3">
    <source>
        <dbReference type="Proteomes" id="UP000233597"/>
    </source>
</evidence>
<evidence type="ECO:0000256" key="1">
    <source>
        <dbReference type="SAM" id="Phobius"/>
    </source>
</evidence>
<name>A0A2N3KVA4_9PROT</name>
<comment type="caution">
    <text evidence="2">The sequence shown here is derived from an EMBL/GenBank/DDBJ whole genome shotgun (WGS) entry which is preliminary data.</text>
</comment>
<dbReference type="AlphaFoldDB" id="A0A2N3KVA4"/>
<reference evidence="2 3" key="1">
    <citation type="submission" date="2017-09" db="EMBL/GenBank/DDBJ databases">
        <title>Biodiversity and function of Thalassospira species in the particle-attached aromatic-hydrocarbon-degrading consortia from the surface seawater of the South China Sea.</title>
        <authorList>
            <person name="Dong C."/>
            <person name="Liu R."/>
            <person name="Shao Z."/>
        </authorList>
    </citation>
    <scope>NUCLEOTIDE SEQUENCE [LARGE SCALE GENOMIC DNA]</scope>
    <source>
        <strain evidence="2 3">CSC1P2</strain>
    </source>
</reference>